<dbReference type="PANTHER" id="PTHR11469:SF1">
    <property type="entry name" value="GLUCOSE-6-PHOSPHATE ISOMERASE"/>
    <property type="match status" value="1"/>
</dbReference>
<name>A0ABZ2AH18_9BACT</name>
<dbReference type="PROSITE" id="PS51463">
    <property type="entry name" value="P_GLUCOSE_ISOMERASE_3"/>
    <property type="match status" value="1"/>
</dbReference>
<evidence type="ECO:0000256" key="2">
    <source>
        <dbReference type="ARBA" id="ARBA00023152"/>
    </source>
</evidence>
<dbReference type="EMBL" id="CP143578">
    <property type="protein sequence ID" value="WVN21407.1"/>
    <property type="molecule type" value="Genomic_DNA"/>
</dbReference>
<accession>A0ABZ2AH18</accession>
<dbReference type="GO" id="GO:0016853">
    <property type="term" value="F:isomerase activity"/>
    <property type="evidence" value="ECO:0007669"/>
    <property type="project" value="UniProtKB-KW"/>
</dbReference>
<keyword evidence="1" id="KW-0312">Gluconeogenesis</keyword>
<dbReference type="InterPro" id="IPR001672">
    <property type="entry name" value="G6P_Isomerase"/>
</dbReference>
<proteinExistence type="predicted"/>
<evidence type="ECO:0000256" key="1">
    <source>
        <dbReference type="ARBA" id="ARBA00022432"/>
    </source>
</evidence>
<keyword evidence="2" id="KW-0324">Glycolysis</keyword>
<evidence type="ECO:0000313" key="5">
    <source>
        <dbReference type="Proteomes" id="UP001431935"/>
    </source>
</evidence>
<keyword evidence="5" id="KW-1185">Reference proteome</keyword>
<sequence>MAIKNKVDFICEQVIDQKVFEGKYNDIIENINSKIQNKQTIGQKSLGFFDVLKNIQSSDYIKIKKIVKFLHEEKIDTLVIIAPQTICLQSQAIIDLTFSKNTNSKSIEVIYVNESFDGIDIVKLMQYLENKAFALNIISKNGDDLENLIIFRELISLLNNKVGKNNALKYIFATTNNNYGKLFNLVQNKKYNHLVLLDNTTARFLNYSVATLLPLACANIDIDEYITGAKEANEYYSNTKLSNNPAYKYSLVRYVFNKLDKKKDEKDIFSIENIIVFSPSYKKMADLFSMYLNSTSYRKYKGIRVETYVHPSDTKTFTNLFFEKQRKMFDTHFVVKNPYYDYNVAIMNDNEGDEFNYLMKYSYNKINKTIAKAIKDYHLSNQIPFIEIILEDISDRSIGWLIAFIHRASIMTSYLMNFDPFEEIGLKTYNIELTKKITELIGGNKND</sequence>
<dbReference type="PANTHER" id="PTHR11469">
    <property type="entry name" value="GLUCOSE-6-PHOSPHATE ISOMERASE"/>
    <property type="match status" value="1"/>
</dbReference>
<evidence type="ECO:0000256" key="3">
    <source>
        <dbReference type="ARBA" id="ARBA00023235"/>
    </source>
</evidence>
<keyword evidence="3 4" id="KW-0413">Isomerase</keyword>
<gene>
    <name evidence="4" type="ORF">V2E26_00125</name>
</gene>
<organism evidence="4 5">
    <name type="scientific">Metamycoplasma gateae</name>
    <dbReference type="NCBI Taxonomy" id="35769"/>
    <lineage>
        <taxon>Bacteria</taxon>
        <taxon>Bacillati</taxon>
        <taxon>Mycoplasmatota</taxon>
        <taxon>Mycoplasmoidales</taxon>
        <taxon>Metamycoplasmataceae</taxon>
        <taxon>Metamycoplasma</taxon>
    </lineage>
</organism>
<dbReference type="SUPFAM" id="SSF53697">
    <property type="entry name" value="SIS domain"/>
    <property type="match status" value="1"/>
</dbReference>
<evidence type="ECO:0000313" key="4">
    <source>
        <dbReference type="EMBL" id="WVN21407.1"/>
    </source>
</evidence>
<dbReference type="Proteomes" id="UP001431935">
    <property type="component" value="Chromosome"/>
</dbReference>
<reference evidence="4" key="1">
    <citation type="submission" date="2024-01" db="EMBL/GenBank/DDBJ databases">
        <title>Complete genome sequence of Mycoplasma gateae strain 3700.</title>
        <authorList>
            <person name="Spergser J."/>
        </authorList>
    </citation>
    <scope>NUCLEOTIDE SEQUENCE [LARGE SCALE GENOMIC DNA]</scope>
    <source>
        <strain evidence="4">3700</strain>
    </source>
</reference>
<dbReference type="RefSeq" id="WP_330463445.1">
    <property type="nucleotide sequence ID" value="NZ_CP143578.1"/>
</dbReference>
<dbReference type="Gene3D" id="3.40.50.10490">
    <property type="entry name" value="Glucose-6-phosphate isomerase like protein, domain 1"/>
    <property type="match status" value="2"/>
</dbReference>
<protein>
    <submittedName>
        <fullName evidence="4">Glucose-6-phosphate isomerase</fullName>
    </submittedName>
</protein>
<dbReference type="InterPro" id="IPR046348">
    <property type="entry name" value="SIS_dom_sf"/>
</dbReference>